<keyword evidence="2" id="KW-1185">Reference proteome</keyword>
<comment type="caution">
    <text evidence="1">The sequence shown here is derived from an EMBL/GenBank/DDBJ whole genome shotgun (WGS) entry which is preliminary data.</text>
</comment>
<reference evidence="1" key="1">
    <citation type="journal article" date="2021" name="Environ. Microbiol.">
        <title>Gene family expansions and transcriptome signatures uncover fungal adaptations to wood decay.</title>
        <authorList>
            <person name="Hage H."/>
            <person name="Miyauchi S."/>
            <person name="Viragh M."/>
            <person name="Drula E."/>
            <person name="Min B."/>
            <person name="Chaduli D."/>
            <person name="Navarro D."/>
            <person name="Favel A."/>
            <person name="Norest M."/>
            <person name="Lesage-Meessen L."/>
            <person name="Balint B."/>
            <person name="Merenyi Z."/>
            <person name="de Eugenio L."/>
            <person name="Morin E."/>
            <person name="Martinez A.T."/>
            <person name="Baldrian P."/>
            <person name="Stursova M."/>
            <person name="Martinez M.J."/>
            <person name="Novotny C."/>
            <person name="Magnuson J.K."/>
            <person name="Spatafora J.W."/>
            <person name="Maurice S."/>
            <person name="Pangilinan J."/>
            <person name="Andreopoulos W."/>
            <person name="LaButti K."/>
            <person name="Hundley H."/>
            <person name="Na H."/>
            <person name="Kuo A."/>
            <person name="Barry K."/>
            <person name="Lipzen A."/>
            <person name="Henrissat B."/>
            <person name="Riley R."/>
            <person name="Ahrendt S."/>
            <person name="Nagy L.G."/>
            <person name="Grigoriev I.V."/>
            <person name="Martin F."/>
            <person name="Rosso M.N."/>
        </authorList>
    </citation>
    <scope>NUCLEOTIDE SEQUENCE</scope>
    <source>
        <strain evidence="1">CBS 384.51</strain>
    </source>
</reference>
<accession>A0ACB8TRN0</accession>
<dbReference type="Proteomes" id="UP001055072">
    <property type="component" value="Unassembled WGS sequence"/>
</dbReference>
<name>A0ACB8TRN0_9APHY</name>
<proteinExistence type="predicted"/>
<dbReference type="EMBL" id="MU274939">
    <property type="protein sequence ID" value="KAI0084732.1"/>
    <property type="molecule type" value="Genomic_DNA"/>
</dbReference>
<sequence>MNTTPPLILTLLTLFLLITPQILAAPLPLLQAVPGEDVQLGTCEFSSCLRGLVWFDGLLIMFCKLVRDRPSDAWVWLLAASLFLLLVILVVVGRRRRKMVAVLPERRVPVFWTWTCDRTWTCNRVRGRGLRGVFFFECEGLRVG</sequence>
<evidence type="ECO:0000313" key="2">
    <source>
        <dbReference type="Proteomes" id="UP001055072"/>
    </source>
</evidence>
<organism evidence="1 2">
    <name type="scientific">Irpex rosettiformis</name>
    <dbReference type="NCBI Taxonomy" id="378272"/>
    <lineage>
        <taxon>Eukaryota</taxon>
        <taxon>Fungi</taxon>
        <taxon>Dikarya</taxon>
        <taxon>Basidiomycota</taxon>
        <taxon>Agaricomycotina</taxon>
        <taxon>Agaricomycetes</taxon>
        <taxon>Polyporales</taxon>
        <taxon>Irpicaceae</taxon>
        <taxon>Irpex</taxon>
    </lineage>
</organism>
<gene>
    <name evidence="1" type="ORF">BDY19DRAFT_969792</name>
</gene>
<evidence type="ECO:0000313" key="1">
    <source>
        <dbReference type="EMBL" id="KAI0084732.1"/>
    </source>
</evidence>
<protein>
    <submittedName>
        <fullName evidence="1">Uncharacterized protein</fullName>
    </submittedName>
</protein>